<proteinExistence type="predicted"/>
<dbReference type="RefSeq" id="XP_004367739.1">
    <property type="nucleotide sequence ID" value="XM_004367682.1"/>
</dbReference>
<dbReference type="SUPFAM" id="SSF117839">
    <property type="entry name" value="WWE domain"/>
    <property type="match status" value="1"/>
</dbReference>
<dbReference type="InterPro" id="IPR004170">
    <property type="entry name" value="WWE_dom"/>
</dbReference>
<name>L8HE47_ACACF</name>
<organism evidence="3 4">
    <name type="scientific">Acanthamoeba castellanii (strain ATCC 30010 / Neff)</name>
    <dbReference type="NCBI Taxonomy" id="1257118"/>
    <lineage>
        <taxon>Eukaryota</taxon>
        <taxon>Amoebozoa</taxon>
        <taxon>Discosea</taxon>
        <taxon>Longamoebia</taxon>
        <taxon>Centramoebida</taxon>
        <taxon>Acanthamoebidae</taxon>
        <taxon>Acanthamoeba</taxon>
    </lineage>
</organism>
<accession>L8HE47</accession>
<dbReference type="GO" id="GO:0031146">
    <property type="term" value="P:SCF-dependent proteasomal ubiquitin-dependent protein catabolic process"/>
    <property type="evidence" value="ECO:0007669"/>
    <property type="project" value="TreeGrafter"/>
</dbReference>
<dbReference type="SUPFAM" id="SSF52047">
    <property type="entry name" value="RNI-like"/>
    <property type="match status" value="2"/>
</dbReference>
<dbReference type="Proteomes" id="UP000011083">
    <property type="component" value="Unassembled WGS sequence"/>
</dbReference>
<dbReference type="Pfam" id="PF13516">
    <property type="entry name" value="LRR_6"/>
    <property type="match status" value="1"/>
</dbReference>
<dbReference type="PANTHER" id="PTHR13318:SF190">
    <property type="entry name" value="PARTNER OF PAIRED, ISOFORM B"/>
    <property type="match status" value="1"/>
</dbReference>
<sequence length="1006" mass="111989">MVNVLKKAAKLFCLLDPEIMDREDSQVVMTSSAKLPVPASNHDHDHDHHDEDDSVSGVTRQQQLLLSLIEGFLEANELYLFLEMCCWSTPLKDQFIELLGHREQLRNSRLPAEERSPAVLVQKVVCSGYHWLRDWSLLVLAECAWAITQLDLSRCAYLTDGTFQVLFGERYDTVRWYWKDPFTLRLEQPGWKEFSLDNTAKLEEAYQSFHATGQKEGTKLRVMTEEPAQLFLVNVRKMTQRKYFDVSRNVLEPKRLKVRRAVPSLRANTQPPLPSLESCDLSHTSITGNSVDILINRCPRLTTLNLKNCAMVTHVLEEDLPSHHFTQKRVWQQLRLSGSQDGEEGNENESEEKSESESEGKKGEEAEATAARPPSRGAFVLTWLDLESCPLVHFTEITLGLLPNLRHLNLAYTKVSGHCLSRLAACCPALESLNLTTNDYVTNDVCTTSFARLPRLTHLCLKHCHRVSDASLEQFLPSAAPGGSGGIHLHAIDLSRNKNVTDGMLVQLLKRMSHSLTELKARDCEKIAFSRILLHALVPGAMPRLRTLDLYNSGNRPGLTAQTERTARVFQAHTLVSIYQLLVAKPPVPHPALTSLDIGSSELNDNSLGEVVKRLPHLEYLSAANVRGITGTCLALIAQHCPNLTSLNFSNCKNVSSAPVYNYLPKLTALRVIELAGLPNMGDRTTEAIAECKMLQVVRLSYCENLTSQALVNLATLPHAEVRPQPLQLSFDMRPLTSPWLSELDLRFCRRVGDAGLLALVRAHGVNRKLWKRHQLLAASHLHTASSADGEEEEEMTDDDDTAAAAAASAAQCHSRLHTLLLAECSLLSARALSLLSTIPSLTKLNIGSCSKVSEAAVLKLGQYLRGMKELTLSCLPISNEAVMYVVEHCPRLHFIDLRGCMELTYALKVWFMSRFPHMQVVWPTGIMRIKFPKALRLPSSDPSLPPSSFSSSLPPPLAHSASPQSVHRDTAQELNEATSGPGLISSQLRGRVALLERAFKKANPY</sequence>
<feature type="compositionally biased region" description="Basic and acidic residues" evidence="1">
    <location>
        <begin position="351"/>
        <end position="365"/>
    </location>
</feature>
<dbReference type="SMART" id="SM00367">
    <property type="entry name" value="LRR_CC"/>
    <property type="match status" value="13"/>
</dbReference>
<evidence type="ECO:0000259" key="2">
    <source>
        <dbReference type="PROSITE" id="PS50918"/>
    </source>
</evidence>
<dbReference type="Pfam" id="PF02825">
    <property type="entry name" value="WWE"/>
    <property type="match status" value="1"/>
</dbReference>
<dbReference type="GeneID" id="14923597"/>
<evidence type="ECO:0000313" key="4">
    <source>
        <dbReference type="Proteomes" id="UP000011083"/>
    </source>
</evidence>
<dbReference type="VEuPathDB" id="AmoebaDB:ACA1_331930"/>
<gene>
    <name evidence="3" type="ORF">ACA1_331930</name>
</gene>
<dbReference type="PROSITE" id="PS50918">
    <property type="entry name" value="WWE"/>
    <property type="match status" value="1"/>
</dbReference>
<evidence type="ECO:0000256" key="1">
    <source>
        <dbReference type="SAM" id="MobiDB-lite"/>
    </source>
</evidence>
<feature type="region of interest" description="Disordered" evidence="1">
    <location>
        <begin position="337"/>
        <end position="372"/>
    </location>
</feature>
<dbReference type="EMBL" id="KB007875">
    <property type="protein sequence ID" value="ELR22646.1"/>
    <property type="molecule type" value="Genomic_DNA"/>
</dbReference>
<dbReference type="KEGG" id="acan:ACA1_331930"/>
<dbReference type="STRING" id="1257118.L8HE47"/>
<feature type="compositionally biased region" description="Acidic residues" evidence="1">
    <location>
        <begin position="789"/>
        <end position="802"/>
    </location>
</feature>
<dbReference type="GO" id="GO:0019005">
    <property type="term" value="C:SCF ubiquitin ligase complex"/>
    <property type="evidence" value="ECO:0007669"/>
    <property type="project" value="TreeGrafter"/>
</dbReference>
<dbReference type="InterPro" id="IPR037197">
    <property type="entry name" value="WWE_dom_sf"/>
</dbReference>
<dbReference type="OrthoDB" id="10257471at2759"/>
<feature type="region of interest" description="Disordered" evidence="1">
    <location>
        <begin position="783"/>
        <end position="803"/>
    </location>
</feature>
<dbReference type="InterPro" id="IPR001611">
    <property type="entry name" value="Leu-rich_rpt"/>
</dbReference>
<dbReference type="InterPro" id="IPR006553">
    <property type="entry name" value="Leu-rich_rpt_Cys-con_subtyp"/>
</dbReference>
<feature type="region of interest" description="Disordered" evidence="1">
    <location>
        <begin position="943"/>
        <end position="983"/>
    </location>
</feature>
<dbReference type="Gene3D" id="3.80.10.10">
    <property type="entry name" value="Ribonuclease Inhibitor"/>
    <property type="match status" value="6"/>
</dbReference>
<dbReference type="PANTHER" id="PTHR13318">
    <property type="entry name" value="PARTNER OF PAIRED, ISOFORM B-RELATED"/>
    <property type="match status" value="1"/>
</dbReference>
<feature type="compositionally biased region" description="Acidic residues" evidence="1">
    <location>
        <begin position="341"/>
        <end position="350"/>
    </location>
</feature>
<dbReference type="AlphaFoldDB" id="L8HE47"/>
<feature type="compositionally biased region" description="Polar residues" evidence="1">
    <location>
        <begin position="973"/>
        <end position="983"/>
    </location>
</feature>
<protein>
    <submittedName>
        <fullName evidence="3">Leucine rich repeat domain containing protein</fullName>
    </submittedName>
</protein>
<keyword evidence="4" id="KW-1185">Reference proteome</keyword>
<feature type="domain" description="WWE" evidence="2">
    <location>
        <begin position="162"/>
        <end position="260"/>
    </location>
</feature>
<reference evidence="3 4" key="1">
    <citation type="journal article" date="2013" name="Genome Biol.">
        <title>Genome of Acanthamoeba castellanii highlights extensive lateral gene transfer and early evolution of tyrosine kinase signaling.</title>
        <authorList>
            <person name="Clarke M."/>
            <person name="Lohan A.J."/>
            <person name="Liu B."/>
            <person name="Lagkouvardos I."/>
            <person name="Roy S."/>
            <person name="Zafar N."/>
            <person name="Bertelli C."/>
            <person name="Schilde C."/>
            <person name="Kianianmomeni A."/>
            <person name="Burglin T.R."/>
            <person name="Frech C."/>
            <person name="Turcotte B."/>
            <person name="Kopec K.O."/>
            <person name="Synnott J.M."/>
            <person name="Choo C."/>
            <person name="Paponov I."/>
            <person name="Finkler A."/>
            <person name="Soon Heng Tan C."/>
            <person name="Hutchins A.P."/>
            <person name="Weinmeier T."/>
            <person name="Rattei T."/>
            <person name="Chu J.S."/>
            <person name="Gimenez G."/>
            <person name="Irimia M."/>
            <person name="Rigden D.J."/>
            <person name="Fitzpatrick D.A."/>
            <person name="Lorenzo-Morales J."/>
            <person name="Bateman A."/>
            <person name="Chiu C.H."/>
            <person name="Tang P."/>
            <person name="Hegemann P."/>
            <person name="Fromm H."/>
            <person name="Raoult D."/>
            <person name="Greub G."/>
            <person name="Miranda-Saavedra D."/>
            <person name="Chen N."/>
            <person name="Nash P."/>
            <person name="Ginger M.L."/>
            <person name="Horn M."/>
            <person name="Schaap P."/>
            <person name="Caler L."/>
            <person name="Loftus B."/>
        </authorList>
    </citation>
    <scope>NUCLEOTIDE SEQUENCE [LARGE SCALE GENOMIC DNA]</scope>
    <source>
        <strain evidence="3 4">Neff</strain>
    </source>
</reference>
<dbReference type="InterPro" id="IPR032675">
    <property type="entry name" value="LRR_dom_sf"/>
</dbReference>
<evidence type="ECO:0000313" key="3">
    <source>
        <dbReference type="EMBL" id="ELR22646.1"/>
    </source>
</evidence>
<feature type="compositionally biased region" description="Low complexity" evidence="1">
    <location>
        <begin position="943"/>
        <end position="966"/>
    </location>
</feature>